<dbReference type="GeneID" id="69804112"/>
<dbReference type="GO" id="GO:0008834">
    <property type="term" value="F:ditrans,polycis-undecaprenyl-diphosphate synthase [(2E,6E)-farnesyl-diphosphate specific] activity"/>
    <property type="evidence" value="ECO:0007669"/>
    <property type="project" value="TreeGrafter"/>
</dbReference>
<comment type="similarity">
    <text evidence="2">Belongs to the UPP synthase family.</text>
</comment>
<dbReference type="GO" id="GO:0005829">
    <property type="term" value="C:cytosol"/>
    <property type="evidence" value="ECO:0007669"/>
    <property type="project" value="TreeGrafter"/>
</dbReference>
<feature type="binding site" evidence="2">
    <location>
        <position position="46"/>
    </location>
    <ligand>
        <name>substrate</name>
    </ligand>
</feature>
<comment type="caution">
    <text evidence="3">The sequence shown here is derived from an EMBL/GenBank/DDBJ whole genome shotgun (WGS) entry which is preliminary data.</text>
</comment>
<protein>
    <recommendedName>
        <fullName evidence="2">Isoprenyl transferase</fullName>
        <ecNumber evidence="2">2.5.1.-</ecNumber>
    </recommendedName>
</protein>
<feature type="binding site" evidence="2">
    <location>
        <position position="219"/>
    </location>
    <ligand>
        <name>Mg(2+)</name>
        <dbReference type="ChEBI" id="CHEBI:18420"/>
    </ligand>
</feature>
<accession>A0A0R1YZJ7</accession>
<feature type="binding site" evidence="2">
    <location>
        <position position="34"/>
    </location>
    <ligand>
        <name>substrate</name>
    </ligand>
</feature>
<dbReference type="EC" id="2.5.1.-" evidence="2"/>
<dbReference type="Proteomes" id="UP000051957">
    <property type="component" value="Unassembled WGS sequence"/>
</dbReference>
<dbReference type="PANTHER" id="PTHR10291">
    <property type="entry name" value="DEHYDRODOLICHYL DIPHOSPHATE SYNTHASE FAMILY MEMBER"/>
    <property type="match status" value="1"/>
</dbReference>
<organism evidence="3 4">
    <name type="scientific">Lentilactobacillus parabuchneri DSM 5707 = NBRC 107865</name>
    <dbReference type="NCBI Taxonomy" id="1423784"/>
    <lineage>
        <taxon>Bacteria</taxon>
        <taxon>Bacillati</taxon>
        <taxon>Bacillota</taxon>
        <taxon>Bacilli</taxon>
        <taxon>Lactobacillales</taxon>
        <taxon>Lactobacillaceae</taxon>
        <taxon>Lentilactobacillus</taxon>
    </lineage>
</organism>
<dbReference type="InterPro" id="IPR001441">
    <property type="entry name" value="UPP_synth-like"/>
</dbReference>
<dbReference type="GO" id="GO:0000287">
    <property type="term" value="F:magnesium ion binding"/>
    <property type="evidence" value="ECO:0007669"/>
    <property type="project" value="UniProtKB-UniRule"/>
</dbReference>
<keyword evidence="2" id="KW-0479">Metal-binding</keyword>
<name>A0A0R1YZJ7_9LACO</name>
<dbReference type="PROSITE" id="PS01066">
    <property type="entry name" value="UPP_SYNTHASE"/>
    <property type="match status" value="1"/>
</dbReference>
<dbReference type="InterPro" id="IPR018520">
    <property type="entry name" value="UPP_synth-like_CS"/>
</dbReference>
<evidence type="ECO:0000256" key="1">
    <source>
        <dbReference type="ARBA" id="ARBA00022679"/>
    </source>
</evidence>
<feature type="binding site" evidence="2">
    <location>
        <begin position="30"/>
        <end position="33"/>
    </location>
    <ligand>
        <name>substrate</name>
    </ligand>
</feature>
<dbReference type="HAMAP" id="MF_01139">
    <property type="entry name" value="ISPT"/>
    <property type="match status" value="1"/>
</dbReference>
<dbReference type="AlphaFoldDB" id="A0A0R1YZJ7"/>
<comment type="function">
    <text evidence="2">Catalyzes the condensation of isopentenyl diphosphate (IPP) with allylic pyrophosphates generating different type of terpenoids.</text>
</comment>
<feature type="binding site" evidence="2">
    <location>
        <position position="29"/>
    </location>
    <ligand>
        <name>Mg(2+)</name>
        <dbReference type="ChEBI" id="CHEBI:18420"/>
    </ligand>
</feature>
<dbReference type="Pfam" id="PF01255">
    <property type="entry name" value="Prenyltransf"/>
    <property type="match status" value="1"/>
</dbReference>
<dbReference type="GO" id="GO:0016094">
    <property type="term" value="P:polyprenol biosynthetic process"/>
    <property type="evidence" value="ECO:0007669"/>
    <property type="project" value="TreeGrafter"/>
</dbReference>
<proteinExistence type="inferred from homology"/>
<keyword evidence="2" id="KW-0460">Magnesium</keyword>
<keyword evidence="1 2" id="KW-0808">Transferase</keyword>
<dbReference type="NCBIfam" id="NF011405">
    <property type="entry name" value="PRK14830.1"/>
    <property type="match status" value="1"/>
</dbReference>
<sequence length="261" mass="29832">MFNNTQNNQQSEEHLDMNRIPEHVAIIMDGNGRWAKKRHMPRIAGHKRGMETVKTITKVASKMGVKVLTLYAFSTENWKRPHDEVSYLMGLPVKFFNDFVPELVENNVQVQVMGLIDQLPAQTQQAVHDAVKDTAHCTGMILNFALNYGSRLDITLAMKQIVDGVVDGKLDPDEIDDQTISDHLMTGFLGQLADPDLLIRTSGEERISNFLLWQIAYSELVFTDVLWPDFDKDVFDHMILEYQHRDRRFGGLDTTNRGDTQ</sequence>
<dbReference type="PATRIC" id="fig|1423784.4.peg.203"/>
<dbReference type="SUPFAM" id="SSF64005">
    <property type="entry name" value="Undecaprenyl diphosphate synthase"/>
    <property type="match status" value="1"/>
</dbReference>
<feature type="binding site" evidence="2">
    <location>
        <position position="42"/>
    </location>
    <ligand>
        <name>substrate</name>
    </ligand>
</feature>
<dbReference type="InterPro" id="IPR036424">
    <property type="entry name" value="UPP_synth-like_sf"/>
</dbReference>
<dbReference type="GO" id="GO:0030145">
    <property type="term" value="F:manganese ion binding"/>
    <property type="evidence" value="ECO:0007669"/>
    <property type="project" value="TreeGrafter"/>
</dbReference>
<dbReference type="RefSeq" id="WP_057909230.1">
    <property type="nucleotide sequence ID" value="NZ_AZGK01000001.1"/>
</dbReference>
<comment type="subunit">
    <text evidence="2">Homodimer.</text>
</comment>
<dbReference type="CDD" id="cd00475">
    <property type="entry name" value="Cis_IPPS"/>
    <property type="match status" value="1"/>
</dbReference>
<comment type="cofactor">
    <cofactor evidence="2">
        <name>Mg(2+)</name>
        <dbReference type="ChEBI" id="CHEBI:18420"/>
    </cofactor>
    <text evidence="2">Binds 2 magnesium ions per subunit.</text>
</comment>
<feature type="binding site" evidence="2">
    <location>
        <begin position="74"/>
        <end position="76"/>
    </location>
    <ligand>
        <name>substrate</name>
    </ligand>
</feature>
<reference evidence="3 4" key="1">
    <citation type="journal article" date="2015" name="Genome Announc.">
        <title>Expanding the biotechnology potential of lactobacilli through comparative genomics of 213 strains and associated genera.</title>
        <authorList>
            <person name="Sun Z."/>
            <person name="Harris H.M."/>
            <person name="McCann A."/>
            <person name="Guo C."/>
            <person name="Argimon S."/>
            <person name="Zhang W."/>
            <person name="Yang X."/>
            <person name="Jeffery I.B."/>
            <person name="Cooney J.C."/>
            <person name="Kagawa T.F."/>
            <person name="Liu W."/>
            <person name="Song Y."/>
            <person name="Salvetti E."/>
            <person name="Wrobel A."/>
            <person name="Rasinkangas P."/>
            <person name="Parkhill J."/>
            <person name="Rea M.C."/>
            <person name="O'Sullivan O."/>
            <person name="Ritari J."/>
            <person name="Douillard F.P."/>
            <person name="Paul Ross R."/>
            <person name="Yang R."/>
            <person name="Briner A.E."/>
            <person name="Felis G.E."/>
            <person name="de Vos W.M."/>
            <person name="Barrangou R."/>
            <person name="Klaenhammer T.R."/>
            <person name="Caufield P.W."/>
            <person name="Cui Y."/>
            <person name="Zhang H."/>
            <person name="O'Toole P.W."/>
        </authorList>
    </citation>
    <scope>NUCLEOTIDE SEQUENCE [LARGE SCALE GENOMIC DNA]</scope>
    <source>
        <strain evidence="3 4">DSM 5707</strain>
    </source>
</reference>
<feature type="binding site" evidence="2">
    <location>
        <begin position="206"/>
        <end position="208"/>
    </location>
    <ligand>
        <name>substrate</name>
    </ligand>
</feature>
<evidence type="ECO:0000313" key="4">
    <source>
        <dbReference type="Proteomes" id="UP000051957"/>
    </source>
</evidence>
<feature type="binding site" evidence="2">
    <location>
        <position position="80"/>
    </location>
    <ligand>
        <name>substrate</name>
    </ligand>
</feature>
<dbReference type="EMBL" id="AZGK01000001">
    <property type="protein sequence ID" value="KRM47727.1"/>
    <property type="molecule type" value="Genomic_DNA"/>
</dbReference>
<gene>
    <name evidence="3" type="ORF">FC51_GL000206</name>
</gene>
<feature type="active site" evidence="2">
    <location>
        <position position="29"/>
    </location>
</feature>
<dbReference type="Gene3D" id="3.40.1180.10">
    <property type="entry name" value="Decaprenyl diphosphate synthase-like"/>
    <property type="match status" value="1"/>
</dbReference>
<evidence type="ECO:0000313" key="3">
    <source>
        <dbReference type="EMBL" id="KRM47727.1"/>
    </source>
</evidence>
<feature type="binding site" evidence="2">
    <location>
        <position position="200"/>
    </location>
    <ligand>
        <name>substrate</name>
    </ligand>
</feature>
<dbReference type="NCBIfam" id="TIGR00055">
    <property type="entry name" value="uppS"/>
    <property type="match status" value="1"/>
</dbReference>
<feature type="active site" description="Proton acceptor" evidence="2">
    <location>
        <position position="77"/>
    </location>
</feature>
<dbReference type="FunFam" id="3.40.1180.10:FF:000001">
    <property type="entry name" value="(2E,6E)-farnesyl-diphosphate-specific ditrans,polycis-undecaprenyl-diphosphate synthase"/>
    <property type="match status" value="1"/>
</dbReference>
<feature type="binding site" evidence="2">
    <location>
        <position position="78"/>
    </location>
    <ligand>
        <name>substrate</name>
    </ligand>
</feature>
<dbReference type="PANTHER" id="PTHR10291:SF0">
    <property type="entry name" value="DEHYDRODOLICHYL DIPHOSPHATE SYNTHASE 2"/>
    <property type="match status" value="1"/>
</dbReference>
<evidence type="ECO:0000256" key="2">
    <source>
        <dbReference type="HAMAP-Rule" id="MF_01139"/>
    </source>
</evidence>